<name>J9G8K3_9ZZZZ</name>
<evidence type="ECO:0000313" key="1">
    <source>
        <dbReference type="EMBL" id="EJW98087.1"/>
    </source>
</evidence>
<organism evidence="1">
    <name type="scientific">gut metagenome</name>
    <dbReference type="NCBI Taxonomy" id="749906"/>
    <lineage>
        <taxon>unclassified sequences</taxon>
        <taxon>metagenomes</taxon>
        <taxon>organismal metagenomes</taxon>
    </lineage>
</organism>
<dbReference type="AlphaFoldDB" id="J9G8K3"/>
<proteinExistence type="predicted"/>
<protein>
    <submittedName>
        <fullName evidence="1">Uncharacterized protein</fullName>
    </submittedName>
</protein>
<accession>J9G8K3</accession>
<dbReference type="EMBL" id="AMCI01004433">
    <property type="protein sequence ID" value="EJW98087.1"/>
    <property type="molecule type" value="Genomic_DNA"/>
</dbReference>
<reference evidence="1" key="1">
    <citation type="journal article" date="2012" name="PLoS ONE">
        <title>Gene sets for utilization of primary and secondary nutrition supplies in the distal gut of endangered iberian lynx.</title>
        <authorList>
            <person name="Alcaide M."/>
            <person name="Messina E."/>
            <person name="Richter M."/>
            <person name="Bargiela R."/>
            <person name="Peplies J."/>
            <person name="Huws S.A."/>
            <person name="Newbold C.J."/>
            <person name="Golyshin P.N."/>
            <person name="Simon M.A."/>
            <person name="Lopez G."/>
            <person name="Yakimov M.M."/>
            <person name="Ferrer M."/>
        </authorList>
    </citation>
    <scope>NUCLEOTIDE SEQUENCE</scope>
</reference>
<sequence length="111" mass="12808">MDKLHGVVDTQTGINGTTRRIYIDGDVFTRICRIQVEQLCLERVRRIIVDGGTEEDDAVHHQTGEYVHLRYVERTLFKDIRIQVLVLALDYVVNHHGINTYIGLSKFSKIV</sequence>
<comment type="caution">
    <text evidence="1">The sequence shown here is derived from an EMBL/GenBank/DDBJ whole genome shotgun (WGS) entry which is preliminary data.</text>
</comment>
<gene>
    <name evidence="1" type="ORF">EVA_13805</name>
</gene>